<evidence type="ECO:0000256" key="3">
    <source>
        <dbReference type="ARBA" id="ARBA00022679"/>
    </source>
</evidence>
<dbReference type="Gene3D" id="3.90.180.10">
    <property type="entry name" value="Medium-chain alcohol dehydrogenases, catalytic domain"/>
    <property type="match status" value="1"/>
</dbReference>
<feature type="active site" description="Proton donor; for dehydratase activity" evidence="4">
    <location>
        <position position="482"/>
    </location>
</feature>
<dbReference type="PANTHER" id="PTHR43775:SF37">
    <property type="entry name" value="SI:DKEY-61P9.11"/>
    <property type="match status" value="1"/>
</dbReference>
<organism evidence="8 9">
    <name type="scientific">Nonomuraea soli</name>
    <dbReference type="NCBI Taxonomy" id="1032476"/>
    <lineage>
        <taxon>Bacteria</taxon>
        <taxon>Bacillati</taxon>
        <taxon>Actinomycetota</taxon>
        <taxon>Actinomycetes</taxon>
        <taxon>Streptosporangiales</taxon>
        <taxon>Streptosporangiaceae</taxon>
        <taxon>Nonomuraea</taxon>
    </lineage>
</organism>
<dbReference type="Proteomes" id="UP000530928">
    <property type="component" value="Unassembled WGS sequence"/>
</dbReference>
<dbReference type="InterPro" id="IPR020843">
    <property type="entry name" value="ER"/>
</dbReference>
<dbReference type="PROSITE" id="PS00012">
    <property type="entry name" value="PHOSPHOPANTETHEINE"/>
    <property type="match status" value="1"/>
</dbReference>
<dbReference type="InterPro" id="IPR013968">
    <property type="entry name" value="PKS_KR"/>
</dbReference>
<dbReference type="SUPFAM" id="SSF50129">
    <property type="entry name" value="GroES-like"/>
    <property type="match status" value="1"/>
</dbReference>
<dbReference type="InterPro" id="IPR049900">
    <property type="entry name" value="PKS_mFAS_DH"/>
</dbReference>
<dbReference type="GO" id="GO:0016491">
    <property type="term" value="F:oxidoreductase activity"/>
    <property type="evidence" value="ECO:0007669"/>
    <property type="project" value="InterPro"/>
</dbReference>
<dbReference type="RefSeq" id="WP_181615304.1">
    <property type="nucleotide sequence ID" value="NZ_BAABAM010000008.1"/>
</dbReference>
<sequence>MKRVVFVFPGQGTQWHGMGAALLEREPAFAEAVADCDKALAPLLGWSVTDALSGARDIVDIDAIQPALFALQVGLARLWRSKGVHPSALVGHSLGEVAAAHVAGALTLEQAAGVVVARSRLYRRLSGSGAMALVGLGWAQATAAIDEQDGRVCLAATNAPGSTVVAGDHDAVHALVQRLRWDDVFCRLIGADVAGHSHHVDPLLPELRRELAGLEPSDATIPLWSTVTARTGARLDAAYWCRNLREPVLFWPVIRELSEAGHDTFLELSPHPTLLSGLRETPARLLASLHQEDPGTLGASLAELRAVELEPDGVLGDHRVEGEVIVPGAAFVAAALAEAPVLDDVAFHVPLVLGSPRRLRTTRTGDDLTLTCDGVVHATARTTTPPTAASHADSTHSDTARTATARTATARTATARRAVVDLPLVRTRCATALDAGEFYARLAGRGMEYGPAFRRVETIATGAGETLVRLAGPYTLDAPSIDAALQSLAPLLDELDGLILPHRIGQIAVLGEVAGARWAHARRVRDTEFDIDVCDDGGRVVLALRRVTVRRITRDRGWSHAARWTRTAPGEGVPFGGRLHRVPPGLPAERAVAEVLELARELAEQAEPPRLWVVTELAQAVETGDAVRPGAAAVWGLVRAIRHEHPELGCTLIDLDGGPLPELWELGEENEVAYRDGQPFALRLVPRPAPRREAEPYRVVLSEQGELGGLRLESAPEREPGAGELRVRVRAAGLNFNDVLRANGMLAEAGPLAFGLECAGEVIAVGPDATSSPGAGDTGLGHTGPDATRFAVGDRVVCLVSEIGAMATHLTVDARLAARIPDNLGYAQAATLPAAYLTAVHGMAGLREGERVLVHAGAGGVGQAALHLARRSNAEVMATAGSERKRAWLREQGVRHVFDSRSTAFAGQVMEATGGRGVDMVVNCLSGEAIEAGLSVLAPFGRFVELGKRDIAENRPLALGPFARSLTFHAVEAFSLTRLRPALVGGLLREIVAAVAAGELQPLPVTVLPAAEAGDAFRHMAAARHIGKIVLTFDDAVPRADGTYLVTGGLSGLGLAAAERLARDGARHLALLGRGAPRPENAARIDALREAGVEVTVLAADVADADALAAALATLRGTGPAAGADNAAAGAGNAAARADSAAAGADSAAERPPIRGVVHAAGVLRDRIMTAMDAASLREVLRPKVDGTLNLHRLTARDPLDFFVLFSSAAGLLGSAAQTGYAAGNAFLDGFAHWRRSQGLTATSIGWGPWSQTGLAATEERAGRLALRGMGGIDVAHGLDLFAAALAERPAHVAFVPLDAPTWFAHNPGQDRWSIFAGMRGEPAASGRLEFSTPQELQEAMTAWVAGVLRTSPAAIDPHLSLTRLGLDSLMAVELRNLVESRLGVRLPTPAFLDGPSVAELTGRVLARLGEGPGHDDGHGQGDPMVARLEALSDAQVDALLDELLNNPIGGVA</sequence>
<dbReference type="Pfam" id="PF00550">
    <property type="entry name" value="PP-binding"/>
    <property type="match status" value="1"/>
</dbReference>
<dbReference type="SMART" id="SM00827">
    <property type="entry name" value="PKS_AT"/>
    <property type="match status" value="1"/>
</dbReference>
<dbReference type="PROSITE" id="PS52019">
    <property type="entry name" value="PKS_MFAS_DH"/>
    <property type="match status" value="1"/>
</dbReference>
<dbReference type="GO" id="GO:0031177">
    <property type="term" value="F:phosphopantetheine binding"/>
    <property type="evidence" value="ECO:0007669"/>
    <property type="project" value="InterPro"/>
</dbReference>
<dbReference type="InterPro" id="IPR036291">
    <property type="entry name" value="NAD(P)-bd_dom_sf"/>
</dbReference>
<dbReference type="SMART" id="SM00826">
    <property type="entry name" value="PKS_DH"/>
    <property type="match status" value="1"/>
</dbReference>
<feature type="region of interest" description="Disordered" evidence="5">
    <location>
        <begin position="381"/>
        <end position="408"/>
    </location>
</feature>
<dbReference type="PANTHER" id="PTHR43775">
    <property type="entry name" value="FATTY ACID SYNTHASE"/>
    <property type="match status" value="1"/>
</dbReference>
<dbReference type="InterPro" id="IPR049551">
    <property type="entry name" value="PKS_DH_C"/>
</dbReference>
<dbReference type="GO" id="GO:0006633">
    <property type="term" value="P:fatty acid biosynthetic process"/>
    <property type="evidence" value="ECO:0007669"/>
    <property type="project" value="TreeGrafter"/>
</dbReference>
<dbReference type="Gene3D" id="3.40.50.720">
    <property type="entry name" value="NAD(P)-binding Rossmann-like Domain"/>
    <property type="match status" value="3"/>
</dbReference>
<evidence type="ECO:0000259" key="6">
    <source>
        <dbReference type="PROSITE" id="PS50075"/>
    </source>
</evidence>
<dbReference type="SMART" id="SM00829">
    <property type="entry name" value="PKS_ER"/>
    <property type="match status" value="1"/>
</dbReference>
<dbReference type="EMBL" id="JACDUR010000009">
    <property type="protein sequence ID" value="MBA2896578.1"/>
    <property type="molecule type" value="Genomic_DNA"/>
</dbReference>
<dbReference type="Gene3D" id="3.40.366.10">
    <property type="entry name" value="Malonyl-Coenzyme A Acyl Carrier Protein, domain 2"/>
    <property type="match status" value="1"/>
</dbReference>
<dbReference type="Gene3D" id="3.10.129.110">
    <property type="entry name" value="Polyketide synthase dehydratase"/>
    <property type="match status" value="1"/>
</dbReference>
<dbReference type="Pfam" id="PF13602">
    <property type="entry name" value="ADH_zinc_N_2"/>
    <property type="match status" value="1"/>
</dbReference>
<feature type="compositionally biased region" description="Low complexity" evidence="5">
    <location>
        <begin position="381"/>
        <end position="392"/>
    </location>
</feature>
<protein>
    <submittedName>
        <fullName evidence="8">Acyl transferase domain-containing protein/NAD(P)-dependent dehydrogenase (Short-subunit alcohol dehydrogenase family)/acyl carrier protein</fullName>
    </submittedName>
</protein>
<dbReference type="InterPro" id="IPR009081">
    <property type="entry name" value="PP-bd_ACP"/>
</dbReference>
<keyword evidence="9" id="KW-1185">Reference proteome</keyword>
<dbReference type="SUPFAM" id="SSF55048">
    <property type="entry name" value="Probable ACP-binding domain of malonyl-CoA ACP transacylase"/>
    <property type="match status" value="1"/>
</dbReference>
<keyword evidence="2" id="KW-0597">Phosphoprotein</keyword>
<dbReference type="PROSITE" id="PS50075">
    <property type="entry name" value="CARRIER"/>
    <property type="match status" value="1"/>
</dbReference>
<dbReference type="Pfam" id="PF08240">
    <property type="entry name" value="ADH_N"/>
    <property type="match status" value="1"/>
</dbReference>
<dbReference type="InterPro" id="IPR016035">
    <property type="entry name" value="Acyl_Trfase/lysoPLipase"/>
</dbReference>
<dbReference type="Pfam" id="PF14765">
    <property type="entry name" value="PS-DH"/>
    <property type="match status" value="1"/>
</dbReference>
<dbReference type="Pfam" id="PF08659">
    <property type="entry name" value="KR"/>
    <property type="match status" value="2"/>
</dbReference>
<dbReference type="InterPro" id="IPR006162">
    <property type="entry name" value="Ppantetheine_attach_site"/>
</dbReference>
<dbReference type="Gene3D" id="1.10.1200.10">
    <property type="entry name" value="ACP-like"/>
    <property type="match status" value="1"/>
</dbReference>
<keyword evidence="3 8" id="KW-0808">Transferase</keyword>
<reference evidence="8 9" key="1">
    <citation type="submission" date="2020-07" db="EMBL/GenBank/DDBJ databases">
        <title>Genomic Encyclopedia of Type Strains, Phase IV (KMG-IV): sequencing the most valuable type-strain genomes for metagenomic binning, comparative biology and taxonomic classification.</title>
        <authorList>
            <person name="Goeker M."/>
        </authorList>
    </citation>
    <scope>NUCLEOTIDE SEQUENCE [LARGE SCALE GENOMIC DNA]</scope>
    <source>
        <strain evidence="8 9">DSM 45533</strain>
    </source>
</reference>
<evidence type="ECO:0000256" key="1">
    <source>
        <dbReference type="ARBA" id="ARBA00022450"/>
    </source>
</evidence>
<dbReference type="GO" id="GO:0004312">
    <property type="term" value="F:fatty acid synthase activity"/>
    <property type="evidence" value="ECO:0007669"/>
    <property type="project" value="TreeGrafter"/>
</dbReference>
<accession>A0A7W0CSL8</accession>
<evidence type="ECO:0000313" key="9">
    <source>
        <dbReference type="Proteomes" id="UP000530928"/>
    </source>
</evidence>
<dbReference type="FunFam" id="3.40.50.720:FF:000209">
    <property type="entry name" value="Polyketide synthase Pks12"/>
    <property type="match status" value="1"/>
</dbReference>
<dbReference type="InterPro" id="IPR014043">
    <property type="entry name" value="Acyl_transferase_dom"/>
</dbReference>
<proteinExistence type="predicted"/>
<dbReference type="SUPFAM" id="SSF52151">
    <property type="entry name" value="FabD/lysophospholipase-like"/>
    <property type="match status" value="1"/>
</dbReference>
<dbReference type="InterPro" id="IPR042104">
    <property type="entry name" value="PKS_dehydratase_sf"/>
</dbReference>
<dbReference type="SUPFAM" id="SSF51735">
    <property type="entry name" value="NAD(P)-binding Rossmann-fold domains"/>
    <property type="match status" value="3"/>
</dbReference>
<dbReference type="InterPro" id="IPR001227">
    <property type="entry name" value="Ac_transferase_dom_sf"/>
</dbReference>
<dbReference type="InterPro" id="IPR050091">
    <property type="entry name" value="PKS_NRPS_Biosynth_Enz"/>
</dbReference>
<evidence type="ECO:0000256" key="2">
    <source>
        <dbReference type="ARBA" id="ARBA00022553"/>
    </source>
</evidence>
<evidence type="ECO:0000256" key="4">
    <source>
        <dbReference type="PROSITE-ProRule" id="PRU01363"/>
    </source>
</evidence>
<dbReference type="InterPro" id="IPR013154">
    <property type="entry name" value="ADH-like_N"/>
</dbReference>
<dbReference type="InterPro" id="IPR057326">
    <property type="entry name" value="KR_dom"/>
</dbReference>
<feature type="active site" description="Proton acceptor; for dehydratase activity" evidence="4">
    <location>
        <position position="318"/>
    </location>
</feature>
<keyword evidence="1" id="KW-0596">Phosphopantetheine</keyword>
<dbReference type="InterPro" id="IPR020807">
    <property type="entry name" value="PKS_DH"/>
</dbReference>
<dbReference type="InterPro" id="IPR020806">
    <property type="entry name" value="PKS_PP-bd"/>
</dbReference>
<evidence type="ECO:0000313" key="8">
    <source>
        <dbReference type="EMBL" id="MBA2896578.1"/>
    </source>
</evidence>
<dbReference type="SUPFAM" id="SSF47336">
    <property type="entry name" value="ACP-like"/>
    <property type="match status" value="1"/>
</dbReference>
<dbReference type="InterPro" id="IPR016036">
    <property type="entry name" value="Malonyl_transacylase_ACP-bd"/>
</dbReference>
<feature type="region of interest" description="N-terminal hotdog fold" evidence="4">
    <location>
        <begin position="283"/>
        <end position="408"/>
    </location>
</feature>
<dbReference type="Pfam" id="PF00698">
    <property type="entry name" value="Acyl_transf_1"/>
    <property type="match status" value="1"/>
</dbReference>
<comment type="caution">
    <text evidence="8">The sequence shown here is derived from an EMBL/GenBank/DDBJ whole genome shotgun (WGS) entry which is preliminary data.</text>
</comment>
<dbReference type="CDD" id="cd05195">
    <property type="entry name" value="enoyl_red"/>
    <property type="match status" value="1"/>
</dbReference>
<dbReference type="InterPro" id="IPR036736">
    <property type="entry name" value="ACP-like_sf"/>
</dbReference>
<gene>
    <name evidence="8" type="ORF">HNR30_007969</name>
</gene>
<dbReference type="SMART" id="SM00823">
    <property type="entry name" value="PKS_PP"/>
    <property type="match status" value="1"/>
</dbReference>
<dbReference type="InterPro" id="IPR011032">
    <property type="entry name" value="GroES-like_sf"/>
</dbReference>
<feature type="domain" description="PKS/mFAS DH" evidence="7">
    <location>
        <begin position="283"/>
        <end position="558"/>
    </location>
</feature>
<feature type="region of interest" description="C-terminal hotdog fold" evidence="4">
    <location>
        <begin position="430"/>
        <end position="558"/>
    </location>
</feature>
<evidence type="ECO:0000259" key="7">
    <source>
        <dbReference type="PROSITE" id="PS52019"/>
    </source>
</evidence>
<name>A0A7W0CSL8_9ACTN</name>
<evidence type="ECO:0000256" key="5">
    <source>
        <dbReference type="SAM" id="MobiDB-lite"/>
    </source>
</evidence>
<feature type="domain" description="Carrier" evidence="6">
    <location>
        <begin position="1332"/>
        <end position="1409"/>
    </location>
</feature>
<dbReference type="SMART" id="SM00822">
    <property type="entry name" value="PKS_KR"/>
    <property type="match status" value="1"/>
</dbReference>